<dbReference type="GO" id="GO:0016020">
    <property type="term" value="C:membrane"/>
    <property type="evidence" value="ECO:0007669"/>
    <property type="project" value="UniProtKB-SubCell"/>
</dbReference>
<dbReference type="EMBL" id="JACVXA010000009">
    <property type="protein sequence ID" value="MBE3637448.1"/>
    <property type="molecule type" value="Genomic_DNA"/>
</dbReference>
<evidence type="ECO:0000256" key="5">
    <source>
        <dbReference type="SAM" id="Phobius"/>
    </source>
</evidence>
<evidence type="ECO:0000313" key="8">
    <source>
        <dbReference type="Proteomes" id="UP000609121"/>
    </source>
</evidence>
<proteinExistence type="predicted"/>
<feature type="transmembrane region" description="Helical" evidence="5">
    <location>
        <begin position="110"/>
        <end position="132"/>
    </location>
</feature>
<evidence type="ECO:0000259" key="6">
    <source>
        <dbReference type="Pfam" id="PF01545"/>
    </source>
</evidence>
<dbReference type="SUPFAM" id="SSF161111">
    <property type="entry name" value="Cation efflux protein transmembrane domain-like"/>
    <property type="match status" value="1"/>
</dbReference>
<comment type="caution">
    <text evidence="7">The sequence shown here is derived from an EMBL/GenBank/DDBJ whole genome shotgun (WGS) entry which is preliminary data.</text>
</comment>
<accession>A0A8J6YWQ9</accession>
<protein>
    <submittedName>
        <fullName evidence="7">Cation transporter</fullName>
    </submittedName>
</protein>
<evidence type="ECO:0000256" key="1">
    <source>
        <dbReference type="ARBA" id="ARBA00004141"/>
    </source>
</evidence>
<dbReference type="Gene3D" id="1.20.1510.10">
    <property type="entry name" value="Cation efflux protein transmembrane domain"/>
    <property type="match status" value="1"/>
</dbReference>
<evidence type="ECO:0000313" key="7">
    <source>
        <dbReference type="EMBL" id="MBE3637448.1"/>
    </source>
</evidence>
<gene>
    <name evidence="7" type="ORF">ICN82_04430</name>
</gene>
<evidence type="ECO:0000256" key="2">
    <source>
        <dbReference type="ARBA" id="ARBA00022692"/>
    </source>
</evidence>
<feature type="transmembrane region" description="Helical" evidence="5">
    <location>
        <begin position="86"/>
        <end position="104"/>
    </location>
</feature>
<dbReference type="AlphaFoldDB" id="A0A8J6YWQ9"/>
<sequence length="216" mass="22553">MPCCSSDACASTTGSSHRFRRVLWVVLVINAGMFIAEIAAGMLAGSAALQADALDFLADATNYAISLTVLGMTLRWRAGAAWVKGASMGVFGLWVMGTVIWHAMHGSVPHAPTMGVVGTLALVMNVICLVLLTAFREGDANMRSVWICSRNDVVANLAVLLAAFGVFGTGTGWPDFIVAALMAGLALHGAGQIVWAATREWRSASSMTIPAPGATK</sequence>
<keyword evidence="3 5" id="KW-1133">Transmembrane helix</keyword>
<organism evidence="7 8">
    <name type="scientific">Mangrovicoccus algicola</name>
    <dbReference type="NCBI Taxonomy" id="2771008"/>
    <lineage>
        <taxon>Bacteria</taxon>
        <taxon>Pseudomonadati</taxon>
        <taxon>Pseudomonadota</taxon>
        <taxon>Alphaproteobacteria</taxon>
        <taxon>Rhodobacterales</taxon>
        <taxon>Paracoccaceae</taxon>
        <taxon>Mangrovicoccus</taxon>
    </lineage>
</organism>
<feature type="transmembrane region" description="Helical" evidence="5">
    <location>
        <begin position="153"/>
        <end position="170"/>
    </location>
</feature>
<keyword evidence="4 5" id="KW-0472">Membrane</keyword>
<feature type="domain" description="Cation efflux protein transmembrane" evidence="6">
    <location>
        <begin position="23"/>
        <end position="199"/>
    </location>
</feature>
<keyword evidence="8" id="KW-1185">Reference proteome</keyword>
<feature type="transmembrane region" description="Helical" evidence="5">
    <location>
        <begin position="176"/>
        <end position="197"/>
    </location>
</feature>
<keyword evidence="2 5" id="KW-0812">Transmembrane</keyword>
<evidence type="ECO:0000256" key="3">
    <source>
        <dbReference type="ARBA" id="ARBA00022989"/>
    </source>
</evidence>
<feature type="transmembrane region" description="Helical" evidence="5">
    <location>
        <begin position="56"/>
        <end position="74"/>
    </location>
</feature>
<dbReference type="InterPro" id="IPR058533">
    <property type="entry name" value="Cation_efflux_TM"/>
</dbReference>
<dbReference type="Pfam" id="PF01545">
    <property type="entry name" value="Cation_efflux"/>
    <property type="match status" value="1"/>
</dbReference>
<name>A0A8J6YWQ9_9RHOB</name>
<dbReference type="RefSeq" id="WP_193180060.1">
    <property type="nucleotide sequence ID" value="NZ_JACVXA010000009.1"/>
</dbReference>
<dbReference type="GO" id="GO:0008324">
    <property type="term" value="F:monoatomic cation transmembrane transporter activity"/>
    <property type="evidence" value="ECO:0007669"/>
    <property type="project" value="InterPro"/>
</dbReference>
<reference evidence="7" key="1">
    <citation type="submission" date="2020-09" db="EMBL/GenBank/DDBJ databases">
        <title>A novel bacterium of genus Mangrovicoccus, isolated from South China Sea.</title>
        <authorList>
            <person name="Huang H."/>
            <person name="Mo K."/>
            <person name="Hu Y."/>
        </authorList>
    </citation>
    <scope>NUCLEOTIDE SEQUENCE</scope>
    <source>
        <strain evidence="7">HB182678</strain>
    </source>
</reference>
<comment type="subcellular location">
    <subcellularLocation>
        <location evidence="1">Membrane</location>
        <topology evidence="1">Multi-pass membrane protein</topology>
    </subcellularLocation>
</comment>
<evidence type="ECO:0000256" key="4">
    <source>
        <dbReference type="ARBA" id="ARBA00023136"/>
    </source>
</evidence>
<dbReference type="Proteomes" id="UP000609121">
    <property type="component" value="Unassembled WGS sequence"/>
</dbReference>
<dbReference type="InterPro" id="IPR027469">
    <property type="entry name" value="Cation_efflux_TMD_sf"/>
</dbReference>
<feature type="transmembrane region" description="Helical" evidence="5">
    <location>
        <begin position="22"/>
        <end position="44"/>
    </location>
</feature>